<evidence type="ECO:0000256" key="1">
    <source>
        <dbReference type="SAM" id="Coils"/>
    </source>
</evidence>
<dbReference type="EMBL" id="CP056070">
    <property type="protein sequence ID" value="UVC49655.1"/>
    <property type="molecule type" value="Genomic_DNA"/>
</dbReference>
<keyword evidence="1" id="KW-0175">Coiled coil</keyword>
<sequence length="129" mass="15427">MGPEYDLSGDSMRNLLKDYYNSDDNIEETNRNFKSLLNKYQSLVEDYHKQTNESKASIGILLERLEKLNEEKARMERENEYLKKRINYMANRMDSIECMAGETKCMRSCNGKHYEYEKYNFKTPYTNVD</sequence>
<evidence type="ECO:0000313" key="3">
    <source>
        <dbReference type="Proteomes" id="UP000244811"/>
    </source>
</evidence>
<name>A0A976SIZ8_THEOR</name>
<evidence type="ECO:0000313" key="2">
    <source>
        <dbReference type="EMBL" id="UVC49655.1"/>
    </source>
</evidence>
<organism evidence="2 3">
    <name type="scientific">Theileria orientalis</name>
    <dbReference type="NCBI Taxonomy" id="68886"/>
    <lineage>
        <taxon>Eukaryota</taxon>
        <taxon>Sar</taxon>
        <taxon>Alveolata</taxon>
        <taxon>Apicomplexa</taxon>
        <taxon>Aconoidasida</taxon>
        <taxon>Piroplasmida</taxon>
        <taxon>Theileriidae</taxon>
        <taxon>Theileria</taxon>
    </lineage>
</organism>
<dbReference type="AlphaFoldDB" id="A0A976SIZ8"/>
<gene>
    <name evidence="2" type="ORF">MACK_003764</name>
</gene>
<reference evidence="2" key="1">
    <citation type="submission" date="2022-07" db="EMBL/GenBank/DDBJ databases">
        <title>Evaluation of T. orientalis genome assembly methods using nanopore sequencing and analysis of variation between genomes.</title>
        <authorList>
            <person name="Yam J."/>
            <person name="Micallef M.L."/>
            <person name="Liu M."/>
            <person name="Djordjevic S.P."/>
            <person name="Bogema D.R."/>
            <person name="Jenkins C."/>
        </authorList>
    </citation>
    <scope>NUCLEOTIDE SEQUENCE</scope>
    <source>
        <strain evidence="2">Goon Nure</strain>
    </source>
</reference>
<dbReference type="SUPFAM" id="SSF57997">
    <property type="entry name" value="Tropomyosin"/>
    <property type="match status" value="1"/>
</dbReference>
<protein>
    <submittedName>
        <fullName evidence="2">Uncharacterized protein</fullName>
    </submittedName>
</protein>
<feature type="coiled-coil region" evidence="1">
    <location>
        <begin position="26"/>
        <end position="85"/>
    </location>
</feature>
<proteinExistence type="predicted"/>
<accession>A0A976SIZ8</accession>
<dbReference type="Proteomes" id="UP000244811">
    <property type="component" value="Chromosome 3"/>
</dbReference>